<evidence type="ECO:0000313" key="10">
    <source>
        <dbReference type="Proteomes" id="UP000178449"/>
    </source>
</evidence>
<dbReference type="NCBIfam" id="NF001211">
    <property type="entry name" value="PRK00179.1"/>
    <property type="match status" value="1"/>
</dbReference>
<evidence type="ECO:0000256" key="6">
    <source>
        <dbReference type="ARBA" id="ARBA00029321"/>
    </source>
</evidence>
<dbReference type="GO" id="GO:0097367">
    <property type="term" value="F:carbohydrate derivative binding"/>
    <property type="evidence" value="ECO:0007669"/>
    <property type="project" value="InterPro"/>
</dbReference>
<dbReference type="HAMAP" id="MF_00473">
    <property type="entry name" value="G6P_isomerase"/>
    <property type="match status" value="1"/>
</dbReference>
<dbReference type="Gene3D" id="3.40.50.10490">
    <property type="entry name" value="Glucose-6-phosphate isomerase like protein, domain 1"/>
    <property type="match status" value="2"/>
</dbReference>
<dbReference type="PROSITE" id="PS00174">
    <property type="entry name" value="P_GLUCOSE_ISOMERASE_2"/>
    <property type="match status" value="1"/>
</dbReference>
<feature type="active site" description="Proton donor" evidence="7">
    <location>
        <position position="353"/>
    </location>
</feature>
<evidence type="ECO:0000256" key="3">
    <source>
        <dbReference type="ARBA" id="ARBA00022432"/>
    </source>
</evidence>
<feature type="active site" evidence="7">
    <location>
        <position position="384"/>
    </location>
</feature>
<comment type="caution">
    <text evidence="9">The sequence shown here is derived from an EMBL/GenBank/DDBJ whole genome shotgun (WGS) entry which is preliminary data.</text>
</comment>
<keyword evidence="5 7" id="KW-0413">Isomerase</keyword>
<dbReference type="InterPro" id="IPR023096">
    <property type="entry name" value="G6P_Isomerase_C"/>
</dbReference>
<dbReference type="PANTHER" id="PTHR11469">
    <property type="entry name" value="GLUCOSE-6-PHOSPHATE ISOMERASE"/>
    <property type="match status" value="1"/>
</dbReference>
<dbReference type="Proteomes" id="UP000178449">
    <property type="component" value="Unassembled WGS sequence"/>
</dbReference>
<keyword evidence="4 7" id="KW-0324">Glycolysis</keyword>
<dbReference type="GO" id="GO:0051156">
    <property type="term" value="P:glucose 6-phosphate metabolic process"/>
    <property type="evidence" value="ECO:0007669"/>
    <property type="project" value="TreeGrafter"/>
</dbReference>
<dbReference type="AlphaFoldDB" id="A0A1F6GAT5"/>
<sequence>MNPSSTPEWHALAEHYEQIKDLHLKELFTLDPDRAGRLSFEGAGWHMDLSKNRITTETLDLLWDLARVMRVQEEAQRMFQGEKINVTEGRAVLHVALRNISNEPIKVDGVDVMPGVNRVLAQMREFAHKLHKGEFLGHRGKPIKNIVNIGIGGSDLGPLMVYEALKAYGKRDLHLSFISNIDGAHSAEVLRELDPDHTLFIVASKTFTTQETMTNAETAKAWLIQGTGGDPKAVAKHFVALSTNLEAVAAFGIARQNIFEFWDWVGGRYSLTSAIGLPLMLGLGVDVFDELRAGFFQMDRHFLTSPIEKNLPINLALVGLWYNNFFGAESLAMLPYSQYLHRFPAYFQQGDMESNGKGTDREGNAVNYQTGPIVWGEPGTGGQHAFYQLIHQGTKLIPTDFIGFAAPVEEHGDHQEKLMSNFFAQQKALAFGKGIEELKAEKCPEELIAYKLFSGNRPSTALMAPKLTPKSVGALIALYEHKVFVQGVLWNIYSFDQWGVELGKQLAKGVLKDLSEGTVSKDHDSSTASLLKYYHLHRRG</sequence>
<protein>
    <recommendedName>
        <fullName evidence="7">Glucose-6-phosphate isomerase</fullName>
        <shortName evidence="7">GPI</shortName>
        <ecNumber evidence="7">5.3.1.9</ecNumber>
    </recommendedName>
    <alternativeName>
        <fullName evidence="7">Phosphoglucose isomerase</fullName>
        <shortName evidence="7">PGI</shortName>
    </alternativeName>
    <alternativeName>
        <fullName evidence="7">Phosphohexose isomerase</fullName>
        <shortName evidence="7">PHI</shortName>
    </alternativeName>
</protein>
<dbReference type="InterPro" id="IPR046348">
    <property type="entry name" value="SIS_dom_sf"/>
</dbReference>
<dbReference type="GO" id="GO:0006094">
    <property type="term" value="P:gluconeogenesis"/>
    <property type="evidence" value="ECO:0007669"/>
    <property type="project" value="UniProtKB-UniRule"/>
</dbReference>
<dbReference type="GO" id="GO:0048029">
    <property type="term" value="F:monosaccharide binding"/>
    <property type="evidence" value="ECO:0007669"/>
    <property type="project" value="TreeGrafter"/>
</dbReference>
<dbReference type="EC" id="5.3.1.9" evidence="7"/>
<evidence type="ECO:0000256" key="4">
    <source>
        <dbReference type="ARBA" id="ARBA00023152"/>
    </source>
</evidence>
<evidence type="ECO:0000313" key="9">
    <source>
        <dbReference type="EMBL" id="OGG95222.1"/>
    </source>
</evidence>
<feature type="active site" evidence="7">
    <location>
        <position position="504"/>
    </location>
</feature>
<comment type="pathway">
    <text evidence="1 7 8">Carbohydrate degradation; glycolysis; D-glyceraldehyde 3-phosphate and glycerone phosphate from D-glucose: step 2/4.</text>
</comment>
<dbReference type="Pfam" id="PF00342">
    <property type="entry name" value="PGI"/>
    <property type="match status" value="1"/>
</dbReference>
<comment type="subcellular location">
    <subcellularLocation>
        <location evidence="7">Cytoplasm</location>
    </subcellularLocation>
</comment>
<dbReference type="GO" id="GO:0004347">
    <property type="term" value="F:glucose-6-phosphate isomerase activity"/>
    <property type="evidence" value="ECO:0007669"/>
    <property type="project" value="UniProtKB-UniRule"/>
</dbReference>
<dbReference type="InterPro" id="IPR001672">
    <property type="entry name" value="G6P_Isomerase"/>
</dbReference>
<name>A0A1F6GAT5_9PROT</name>
<dbReference type="PROSITE" id="PS00765">
    <property type="entry name" value="P_GLUCOSE_ISOMERASE_1"/>
    <property type="match status" value="1"/>
</dbReference>
<dbReference type="GO" id="GO:0005829">
    <property type="term" value="C:cytosol"/>
    <property type="evidence" value="ECO:0007669"/>
    <property type="project" value="TreeGrafter"/>
</dbReference>
<dbReference type="PANTHER" id="PTHR11469:SF1">
    <property type="entry name" value="GLUCOSE-6-PHOSPHATE ISOMERASE"/>
    <property type="match status" value="1"/>
</dbReference>
<dbReference type="FunFam" id="3.40.50.10490:FF:000004">
    <property type="entry name" value="Glucose-6-phosphate isomerase"/>
    <property type="match status" value="1"/>
</dbReference>
<dbReference type="STRING" id="1817772.A2527_08600"/>
<keyword evidence="7" id="KW-0963">Cytoplasm</keyword>
<dbReference type="InterPro" id="IPR035482">
    <property type="entry name" value="SIS_PGI_2"/>
</dbReference>
<dbReference type="UniPathway" id="UPA00109">
    <property type="reaction ID" value="UER00181"/>
</dbReference>
<organism evidence="9 10">
    <name type="scientific">Candidatus Lambdaproteobacteria bacterium RIFOXYD2_FULL_50_16</name>
    <dbReference type="NCBI Taxonomy" id="1817772"/>
    <lineage>
        <taxon>Bacteria</taxon>
        <taxon>Pseudomonadati</taxon>
        <taxon>Pseudomonadota</taxon>
        <taxon>Candidatus Lambdaproteobacteria</taxon>
    </lineage>
</organism>
<dbReference type="EMBL" id="MFNE01000026">
    <property type="protein sequence ID" value="OGG95222.1"/>
    <property type="molecule type" value="Genomic_DNA"/>
</dbReference>
<evidence type="ECO:0000256" key="5">
    <source>
        <dbReference type="ARBA" id="ARBA00023235"/>
    </source>
</evidence>
<dbReference type="UniPathway" id="UPA00138"/>
<dbReference type="InterPro" id="IPR035476">
    <property type="entry name" value="SIS_PGI_1"/>
</dbReference>
<proteinExistence type="inferred from homology"/>
<evidence type="ECO:0000256" key="7">
    <source>
        <dbReference type="HAMAP-Rule" id="MF_00473"/>
    </source>
</evidence>
<dbReference type="GO" id="GO:0006096">
    <property type="term" value="P:glycolytic process"/>
    <property type="evidence" value="ECO:0007669"/>
    <property type="project" value="UniProtKB-UniRule"/>
</dbReference>
<dbReference type="PROSITE" id="PS51463">
    <property type="entry name" value="P_GLUCOSE_ISOMERASE_3"/>
    <property type="match status" value="1"/>
</dbReference>
<evidence type="ECO:0000256" key="2">
    <source>
        <dbReference type="ARBA" id="ARBA00006604"/>
    </source>
</evidence>
<dbReference type="SUPFAM" id="SSF53697">
    <property type="entry name" value="SIS domain"/>
    <property type="match status" value="1"/>
</dbReference>
<dbReference type="InterPro" id="IPR018189">
    <property type="entry name" value="Phosphoglucose_isomerase_CS"/>
</dbReference>
<accession>A0A1F6GAT5</accession>
<reference evidence="9 10" key="1">
    <citation type="journal article" date="2016" name="Nat. Commun.">
        <title>Thousands of microbial genomes shed light on interconnected biogeochemical processes in an aquifer system.</title>
        <authorList>
            <person name="Anantharaman K."/>
            <person name="Brown C.T."/>
            <person name="Hug L.A."/>
            <person name="Sharon I."/>
            <person name="Castelle C.J."/>
            <person name="Probst A.J."/>
            <person name="Thomas B.C."/>
            <person name="Singh A."/>
            <person name="Wilkins M.J."/>
            <person name="Karaoz U."/>
            <person name="Brodie E.L."/>
            <person name="Williams K.H."/>
            <person name="Hubbard S.S."/>
            <person name="Banfield J.F."/>
        </authorList>
    </citation>
    <scope>NUCLEOTIDE SEQUENCE [LARGE SCALE GENOMIC DNA]</scope>
</reference>
<dbReference type="CDD" id="cd05016">
    <property type="entry name" value="SIS_PGI_2"/>
    <property type="match status" value="1"/>
</dbReference>
<comment type="catalytic activity">
    <reaction evidence="6 7 8">
        <text>alpha-D-glucose 6-phosphate = beta-D-fructose 6-phosphate</text>
        <dbReference type="Rhea" id="RHEA:11816"/>
        <dbReference type="ChEBI" id="CHEBI:57634"/>
        <dbReference type="ChEBI" id="CHEBI:58225"/>
        <dbReference type="EC" id="5.3.1.9"/>
    </reaction>
</comment>
<dbReference type="PRINTS" id="PR00662">
    <property type="entry name" value="G6PISOMERASE"/>
</dbReference>
<keyword evidence="3 7" id="KW-0312">Gluconeogenesis</keyword>
<evidence type="ECO:0000256" key="1">
    <source>
        <dbReference type="ARBA" id="ARBA00004926"/>
    </source>
</evidence>
<dbReference type="CDD" id="cd05015">
    <property type="entry name" value="SIS_PGI_1"/>
    <property type="match status" value="1"/>
</dbReference>
<comment type="pathway">
    <text evidence="7">Carbohydrate biosynthesis; gluconeogenesis.</text>
</comment>
<comment type="similarity">
    <text evidence="2 7 8">Belongs to the GPI family.</text>
</comment>
<gene>
    <name evidence="7" type="primary">pgi</name>
    <name evidence="9" type="ORF">A2527_08600</name>
</gene>
<comment type="function">
    <text evidence="7">Catalyzes the reversible isomerization of glucose-6-phosphate to fructose-6-phosphate.</text>
</comment>
<evidence type="ECO:0000256" key="8">
    <source>
        <dbReference type="RuleBase" id="RU000612"/>
    </source>
</evidence>
<dbReference type="Gene3D" id="1.10.1390.10">
    <property type="match status" value="1"/>
</dbReference>